<dbReference type="AlphaFoldDB" id="A0A6J6UD81"/>
<feature type="transmembrane region" description="Helical" evidence="2">
    <location>
        <begin position="182"/>
        <end position="204"/>
    </location>
</feature>
<dbReference type="InterPro" id="IPR036457">
    <property type="entry name" value="PPM-type-like_dom_sf"/>
</dbReference>
<keyword evidence="2" id="KW-0812">Transmembrane</keyword>
<keyword evidence="1" id="KW-0378">Hydrolase</keyword>
<dbReference type="EMBL" id="CAEZYZ010000203">
    <property type="protein sequence ID" value="CAB4757801.1"/>
    <property type="molecule type" value="Genomic_DNA"/>
</dbReference>
<accession>A0A6J6UD81</accession>
<evidence type="ECO:0000256" key="2">
    <source>
        <dbReference type="SAM" id="Phobius"/>
    </source>
</evidence>
<reference evidence="4" key="1">
    <citation type="submission" date="2020-05" db="EMBL/GenBank/DDBJ databases">
        <authorList>
            <person name="Chiriac C."/>
            <person name="Salcher M."/>
            <person name="Ghai R."/>
            <person name="Kavagutti S V."/>
        </authorList>
    </citation>
    <scope>NUCLEOTIDE SEQUENCE</scope>
</reference>
<dbReference type="SMART" id="SM00331">
    <property type="entry name" value="PP2C_SIG"/>
    <property type="match status" value="1"/>
</dbReference>
<keyword evidence="2" id="KW-0472">Membrane</keyword>
<dbReference type="InterPro" id="IPR007891">
    <property type="entry name" value="CHASE3"/>
</dbReference>
<evidence type="ECO:0000313" key="4">
    <source>
        <dbReference type="EMBL" id="CAB4757801.1"/>
    </source>
</evidence>
<dbReference type="Gene3D" id="3.60.40.10">
    <property type="entry name" value="PPM-type phosphatase domain"/>
    <property type="match status" value="1"/>
</dbReference>
<protein>
    <submittedName>
        <fullName evidence="4">Unannotated protein</fullName>
    </submittedName>
</protein>
<evidence type="ECO:0000256" key="1">
    <source>
        <dbReference type="ARBA" id="ARBA00022801"/>
    </source>
</evidence>
<feature type="domain" description="PPM-type phosphatase" evidence="3">
    <location>
        <begin position="290"/>
        <end position="505"/>
    </location>
</feature>
<keyword evidence="2" id="KW-1133">Transmembrane helix</keyword>
<dbReference type="InterPro" id="IPR001932">
    <property type="entry name" value="PPM-type_phosphatase-like_dom"/>
</dbReference>
<sequence length="518" mass="54431">MSLRRRTSLLFLVTLAIVAVSVIVLARSFEREVDRQGIITDEIDPAARAATELRSANARTAAGIAQYVVTGDSDELALAETSRGESDRLLRSLEDLVAGESALELAVSTVAQAHSAWITDEIDPILTEMKGGRTREAAAKLDAPAFQARFDELDVATDGVARAIDSARAQGLSDLRGITRDLGIALGIAAILAIGIATFSMLALRAWILSPLDRVRADLREAALLPSHETPIERTGPTEIAEVAGDAEALRRALLREIDAAMAARVALEHGAPAVVALQEAMVPPAPTLPDGFAVFGTTRAAAGVIAGDWWDAIPLASGGLGLVIADVSGHDLDAGVMAVGLRSVFRTGLLSGLEPHAVMELAASELRPTGKAVTAFIAVIGPDSGVLRWANAGHHPPLLLGADQTNRWCNTTGPLLSPLGGTWRTDEAPFTAGDVCFACTDGLIESLNDDGEELGLQGLLTLVEGIRDSERQDPSELAERIIGRARLRACSWNEDDITVLAFGSRAGRSAGSAAVRQ</sequence>
<name>A0A6J6UD81_9ZZZZ</name>
<proteinExistence type="predicted"/>
<dbReference type="SUPFAM" id="SSF81606">
    <property type="entry name" value="PP2C-like"/>
    <property type="match status" value="1"/>
</dbReference>
<dbReference type="PANTHER" id="PTHR43156">
    <property type="entry name" value="STAGE II SPORULATION PROTEIN E-RELATED"/>
    <property type="match status" value="1"/>
</dbReference>
<dbReference type="Pfam" id="PF07228">
    <property type="entry name" value="SpoIIE"/>
    <property type="match status" value="1"/>
</dbReference>
<dbReference type="PANTHER" id="PTHR43156:SF2">
    <property type="entry name" value="STAGE II SPORULATION PROTEIN E"/>
    <property type="match status" value="1"/>
</dbReference>
<dbReference type="InterPro" id="IPR052016">
    <property type="entry name" value="Bact_Sigma-Reg"/>
</dbReference>
<gene>
    <name evidence="4" type="ORF">UFOPK2810_01173</name>
</gene>
<evidence type="ECO:0000259" key="3">
    <source>
        <dbReference type="SMART" id="SM00331"/>
    </source>
</evidence>
<dbReference type="GO" id="GO:0016791">
    <property type="term" value="F:phosphatase activity"/>
    <property type="evidence" value="ECO:0007669"/>
    <property type="project" value="TreeGrafter"/>
</dbReference>
<organism evidence="4">
    <name type="scientific">freshwater metagenome</name>
    <dbReference type="NCBI Taxonomy" id="449393"/>
    <lineage>
        <taxon>unclassified sequences</taxon>
        <taxon>metagenomes</taxon>
        <taxon>ecological metagenomes</taxon>
    </lineage>
</organism>
<dbReference type="Pfam" id="PF05227">
    <property type="entry name" value="CHASE3"/>
    <property type="match status" value="1"/>
</dbReference>